<comment type="cofactor">
    <cofactor evidence="15 17">
        <name>[4Fe-4S] cluster</name>
        <dbReference type="ChEBI" id="CHEBI:49883"/>
    </cofactor>
    <text evidence="15 17">Binds 1 [4Fe-4S] cluster. The cluster is coordinated with 3 cysteines and an exchangeable S-adenosyl-L-methionine.</text>
</comment>
<comment type="pathway">
    <text evidence="2 15">Porphyrin-containing compound metabolism; protoporphyrin-IX biosynthesis; protoporphyrinogen-IX from coproporphyrinogen-III (AdoMet route): step 1/1.</text>
</comment>
<evidence type="ECO:0000256" key="4">
    <source>
        <dbReference type="ARBA" id="ARBA00011245"/>
    </source>
</evidence>
<feature type="binding site" evidence="17">
    <location>
        <position position="60"/>
    </location>
    <ligand>
        <name>[4Fe-4S] cluster</name>
        <dbReference type="ChEBI" id="CHEBI:49883"/>
        <note>4Fe-4S-S-AdoMet</note>
    </ligand>
</feature>
<evidence type="ECO:0000256" key="11">
    <source>
        <dbReference type="ARBA" id="ARBA00023014"/>
    </source>
</evidence>
<reference evidence="19 20" key="1">
    <citation type="submission" date="2020-08" db="EMBL/GenBank/DDBJ databases">
        <title>Genome sequence of Sphingomonas lutea KCTC 23642T.</title>
        <authorList>
            <person name="Hyun D.-W."/>
            <person name="Bae J.-W."/>
        </authorList>
    </citation>
    <scope>NUCLEOTIDE SEQUENCE [LARGE SCALE GENOMIC DNA]</scope>
    <source>
        <strain evidence="19 20">KCTC 23642</strain>
    </source>
</reference>
<evidence type="ECO:0000256" key="8">
    <source>
        <dbReference type="ARBA" id="ARBA00022723"/>
    </source>
</evidence>
<proteinExistence type="inferred from homology"/>
<evidence type="ECO:0000256" key="3">
    <source>
        <dbReference type="ARBA" id="ARBA00005493"/>
    </source>
</evidence>
<dbReference type="Gene3D" id="1.10.10.920">
    <property type="match status" value="1"/>
</dbReference>
<keyword evidence="7 15" id="KW-0949">S-adenosyl-L-methionine</keyword>
<dbReference type="Pfam" id="PF06969">
    <property type="entry name" value="HemN_C"/>
    <property type="match status" value="1"/>
</dbReference>
<feature type="binding site" evidence="16">
    <location>
        <position position="107"/>
    </location>
    <ligand>
        <name>S-adenosyl-L-methionine</name>
        <dbReference type="ChEBI" id="CHEBI:59789"/>
        <label>1</label>
    </ligand>
</feature>
<dbReference type="InterPro" id="IPR023404">
    <property type="entry name" value="rSAM_horseshoe"/>
</dbReference>
<evidence type="ECO:0000256" key="2">
    <source>
        <dbReference type="ARBA" id="ARBA00004785"/>
    </source>
</evidence>
<name>A0A7G9SL90_9SPHN</name>
<feature type="binding site" evidence="17">
    <location>
        <position position="63"/>
    </location>
    <ligand>
        <name>[4Fe-4S] cluster</name>
        <dbReference type="ChEBI" id="CHEBI:49883"/>
        <note>4Fe-4S-S-AdoMet</note>
    </ligand>
</feature>
<dbReference type="PIRSF" id="PIRSF000167">
    <property type="entry name" value="HemN"/>
    <property type="match status" value="1"/>
</dbReference>
<keyword evidence="9 15" id="KW-0560">Oxidoreductase</keyword>
<dbReference type="GO" id="GO:0006782">
    <property type="term" value="P:protoporphyrinogen IX biosynthetic process"/>
    <property type="evidence" value="ECO:0007669"/>
    <property type="project" value="UniProtKB-UniPathway"/>
</dbReference>
<keyword evidence="6 15" id="KW-0963">Cytoplasm</keyword>
<dbReference type="PROSITE" id="PS51918">
    <property type="entry name" value="RADICAL_SAM"/>
    <property type="match status" value="1"/>
</dbReference>
<evidence type="ECO:0000256" key="17">
    <source>
        <dbReference type="PIRSR" id="PIRSR000167-2"/>
    </source>
</evidence>
<evidence type="ECO:0000256" key="16">
    <source>
        <dbReference type="PIRSR" id="PIRSR000167-1"/>
    </source>
</evidence>
<feature type="binding site" evidence="16">
    <location>
        <position position="167"/>
    </location>
    <ligand>
        <name>S-adenosyl-L-methionine</name>
        <dbReference type="ChEBI" id="CHEBI:59789"/>
        <label>2</label>
    </ligand>
</feature>
<dbReference type="Gene3D" id="3.80.30.20">
    <property type="entry name" value="tm_1862 like domain"/>
    <property type="match status" value="1"/>
</dbReference>
<dbReference type="InterPro" id="IPR058240">
    <property type="entry name" value="rSAM_sf"/>
</dbReference>
<dbReference type="Proteomes" id="UP000515971">
    <property type="component" value="Chromosome"/>
</dbReference>
<dbReference type="AlphaFoldDB" id="A0A7G9SL90"/>
<evidence type="ECO:0000256" key="5">
    <source>
        <dbReference type="ARBA" id="ARBA00022485"/>
    </source>
</evidence>
<dbReference type="InterPro" id="IPR034505">
    <property type="entry name" value="Coproporphyrinogen-III_oxidase"/>
</dbReference>
<evidence type="ECO:0000256" key="6">
    <source>
        <dbReference type="ARBA" id="ARBA00022490"/>
    </source>
</evidence>
<organism evidence="19 20">
    <name type="scientific">Sphingomonas lutea</name>
    <dbReference type="NCBI Taxonomy" id="1045317"/>
    <lineage>
        <taxon>Bacteria</taxon>
        <taxon>Pseudomonadati</taxon>
        <taxon>Pseudomonadota</taxon>
        <taxon>Alphaproteobacteria</taxon>
        <taxon>Sphingomonadales</taxon>
        <taxon>Sphingomonadaceae</taxon>
        <taxon>Sphingomonas</taxon>
    </lineage>
</organism>
<keyword evidence="8 15" id="KW-0479">Metal-binding</keyword>
<feature type="binding site" evidence="16">
    <location>
        <begin position="108"/>
        <end position="109"/>
    </location>
    <ligand>
        <name>S-adenosyl-L-methionine</name>
        <dbReference type="ChEBI" id="CHEBI:59789"/>
        <label>2</label>
    </ligand>
</feature>
<feature type="binding site" evidence="16">
    <location>
        <position position="324"/>
    </location>
    <ligand>
        <name>S-adenosyl-L-methionine</name>
        <dbReference type="ChEBI" id="CHEBI:59789"/>
        <label>1</label>
    </ligand>
</feature>
<dbReference type="CDD" id="cd01335">
    <property type="entry name" value="Radical_SAM"/>
    <property type="match status" value="1"/>
</dbReference>
<dbReference type="PANTHER" id="PTHR13932">
    <property type="entry name" value="COPROPORPHYRINIGEN III OXIDASE"/>
    <property type="match status" value="1"/>
</dbReference>
<feature type="binding site" evidence="16">
    <location>
        <position position="179"/>
    </location>
    <ligand>
        <name>S-adenosyl-L-methionine</name>
        <dbReference type="ChEBI" id="CHEBI:59789"/>
        <label>2</label>
    </ligand>
</feature>
<keyword evidence="12 15" id="KW-0627">Porphyrin biosynthesis</keyword>
<comment type="similarity">
    <text evidence="3 15">Belongs to the anaerobic coproporphyrinogen-III oxidase family.</text>
</comment>
<dbReference type="GO" id="GO:0004109">
    <property type="term" value="F:coproporphyrinogen oxidase activity"/>
    <property type="evidence" value="ECO:0007669"/>
    <property type="project" value="InterPro"/>
</dbReference>
<accession>A0A7G9SL90</accession>
<dbReference type="InterPro" id="IPR004558">
    <property type="entry name" value="Coprogen_oxidase_HemN"/>
</dbReference>
<comment type="catalytic activity">
    <reaction evidence="14 15">
        <text>coproporphyrinogen III + 2 S-adenosyl-L-methionine = protoporphyrinogen IX + 2 5'-deoxyadenosine + 2 L-methionine + 2 CO2</text>
        <dbReference type="Rhea" id="RHEA:15425"/>
        <dbReference type="ChEBI" id="CHEBI:16526"/>
        <dbReference type="ChEBI" id="CHEBI:17319"/>
        <dbReference type="ChEBI" id="CHEBI:57307"/>
        <dbReference type="ChEBI" id="CHEBI:57309"/>
        <dbReference type="ChEBI" id="CHEBI:57844"/>
        <dbReference type="ChEBI" id="CHEBI:59789"/>
        <dbReference type="EC" id="1.3.98.3"/>
    </reaction>
</comment>
<comment type="subunit">
    <text evidence="4">Monomer.</text>
</comment>
<evidence type="ECO:0000256" key="13">
    <source>
        <dbReference type="ARBA" id="ARBA00024295"/>
    </source>
</evidence>
<evidence type="ECO:0000256" key="12">
    <source>
        <dbReference type="ARBA" id="ARBA00023244"/>
    </source>
</evidence>
<dbReference type="GO" id="GO:0005737">
    <property type="term" value="C:cytoplasm"/>
    <property type="evidence" value="ECO:0007669"/>
    <property type="project" value="UniProtKB-SubCell"/>
</dbReference>
<evidence type="ECO:0000256" key="14">
    <source>
        <dbReference type="ARBA" id="ARBA00048321"/>
    </source>
</evidence>
<dbReference type="Pfam" id="PF04055">
    <property type="entry name" value="Radical_SAM"/>
    <property type="match status" value="1"/>
</dbReference>
<feature type="domain" description="Radical SAM core" evidence="18">
    <location>
        <begin position="41"/>
        <end position="275"/>
    </location>
</feature>
<evidence type="ECO:0000313" key="20">
    <source>
        <dbReference type="Proteomes" id="UP000515971"/>
    </source>
</evidence>
<evidence type="ECO:0000313" key="19">
    <source>
        <dbReference type="EMBL" id="QNN68615.1"/>
    </source>
</evidence>
<keyword evidence="10 15" id="KW-0408">Iron</keyword>
<sequence length="448" mass="49002">MSPDLLHRYAEARIPRYTSYPTAPNFSADVREAQYRSWLASTCSENASLYFHIPFCRAMCWYCGCHTTLAAREAPVLRYLDCLCKEVELVARCTGGPLSVGYVHFGGGTPTLVPPEQLRLLMADLRRHYGIRRDAEIAIEIDPRTLTGEMAKMLGACGFNRASLGVQSFDPAVQRAINRVQSFEETEAAVRLLRRNGIDRINFDLIYGLPLESAESCLATVEQALELGPDRFAVFGYAHVPSFKPHQRKIDEAALPDSEARFAHSRAIADALVGAGYIEVGFDHFALPGDPLAIAAASGGLHRNFQGYTTDDADLLIGFGASAIGRMPQGFVQNEVRIPEYQRLVSGGRLPIARGHRFTGDDRVRAEVIERLMCDHRADVGAICDRFGADSSGLLGSAGGLDRLEGEGLARRSGSVIEVTDAARPLVRVVAATFDRYLDAGTTYSRAI</sequence>
<dbReference type="EC" id="1.3.98.3" evidence="15"/>
<dbReference type="InterPro" id="IPR010723">
    <property type="entry name" value="HemN_C"/>
</dbReference>
<dbReference type="UniPathway" id="UPA00251">
    <property type="reaction ID" value="UER00323"/>
</dbReference>
<dbReference type="InterPro" id="IPR007197">
    <property type="entry name" value="rSAM"/>
</dbReference>
<dbReference type="GO" id="GO:0046872">
    <property type="term" value="F:metal ion binding"/>
    <property type="evidence" value="ECO:0007669"/>
    <property type="project" value="UniProtKB-KW"/>
</dbReference>
<evidence type="ECO:0000256" key="9">
    <source>
        <dbReference type="ARBA" id="ARBA00023002"/>
    </source>
</evidence>
<evidence type="ECO:0000259" key="18">
    <source>
        <dbReference type="PROSITE" id="PS51918"/>
    </source>
</evidence>
<dbReference type="GO" id="GO:0051539">
    <property type="term" value="F:4 iron, 4 sulfur cluster binding"/>
    <property type="evidence" value="ECO:0007669"/>
    <property type="project" value="UniProtKB-KW"/>
</dbReference>
<feature type="binding site" evidence="16">
    <location>
        <position position="140"/>
    </location>
    <ligand>
        <name>S-adenosyl-L-methionine</name>
        <dbReference type="ChEBI" id="CHEBI:59789"/>
        <label>1</label>
    </ligand>
</feature>
<dbReference type="PANTHER" id="PTHR13932:SF6">
    <property type="entry name" value="OXYGEN-INDEPENDENT COPROPORPHYRINOGEN III OXIDASE"/>
    <property type="match status" value="1"/>
</dbReference>
<comment type="subcellular location">
    <subcellularLocation>
        <location evidence="1 15">Cytoplasm</location>
    </subcellularLocation>
</comment>
<feature type="binding site" evidence="17">
    <location>
        <position position="56"/>
    </location>
    <ligand>
        <name>[4Fe-4S] cluster</name>
        <dbReference type="ChEBI" id="CHEBI:49883"/>
        <note>4Fe-4S-S-AdoMet</note>
    </ligand>
</feature>
<dbReference type="NCBIfam" id="TIGR00538">
    <property type="entry name" value="hemN"/>
    <property type="match status" value="1"/>
</dbReference>
<keyword evidence="5 15" id="KW-0004">4Fe-4S</keyword>
<gene>
    <name evidence="19" type="primary">hemN</name>
    <name evidence="19" type="ORF">H9L13_09525</name>
</gene>
<dbReference type="SFLD" id="SFLDG01065">
    <property type="entry name" value="anaerobic_coproporphyrinogen-I"/>
    <property type="match status" value="1"/>
</dbReference>
<feature type="binding site" evidence="16">
    <location>
        <position position="50"/>
    </location>
    <ligand>
        <name>S-adenosyl-L-methionine</name>
        <dbReference type="ChEBI" id="CHEBI:59789"/>
        <label>1</label>
    </ligand>
</feature>
<protein>
    <recommendedName>
        <fullName evidence="15">Coproporphyrinogen-III oxidase</fullName>
        <ecNumber evidence="15">1.3.98.3</ecNumber>
    </recommendedName>
</protein>
<evidence type="ECO:0000256" key="15">
    <source>
        <dbReference type="PIRNR" id="PIRNR000167"/>
    </source>
</evidence>
<dbReference type="InterPro" id="IPR006638">
    <property type="entry name" value="Elp3/MiaA/NifB-like_rSAM"/>
</dbReference>
<feature type="binding site" evidence="16">
    <location>
        <begin position="62"/>
        <end position="64"/>
    </location>
    <ligand>
        <name>S-adenosyl-L-methionine</name>
        <dbReference type="ChEBI" id="CHEBI:59789"/>
        <label>2</label>
    </ligand>
</feature>
<evidence type="ECO:0000256" key="10">
    <source>
        <dbReference type="ARBA" id="ARBA00023004"/>
    </source>
</evidence>
<comment type="function">
    <text evidence="13">Involved in the heme biosynthesis. Catalyzes the anaerobic oxidative decarboxylation of propionate groups of rings A and B of coproporphyrinogen III to yield the vinyl groups in protoporphyrinogen IX.</text>
</comment>
<dbReference type="EMBL" id="CP060718">
    <property type="protein sequence ID" value="QNN68615.1"/>
    <property type="molecule type" value="Genomic_DNA"/>
</dbReference>
<dbReference type="KEGG" id="slut:H9L13_09525"/>
<dbReference type="SMART" id="SM00729">
    <property type="entry name" value="Elp3"/>
    <property type="match status" value="1"/>
</dbReference>
<evidence type="ECO:0000256" key="7">
    <source>
        <dbReference type="ARBA" id="ARBA00022691"/>
    </source>
</evidence>
<feature type="binding site" evidence="16">
    <location>
        <position position="204"/>
    </location>
    <ligand>
        <name>S-adenosyl-L-methionine</name>
        <dbReference type="ChEBI" id="CHEBI:59789"/>
        <label>2</label>
    </ligand>
</feature>
<dbReference type="SFLD" id="SFLDS00029">
    <property type="entry name" value="Radical_SAM"/>
    <property type="match status" value="1"/>
</dbReference>
<feature type="binding site" evidence="16">
    <location>
        <position position="238"/>
    </location>
    <ligand>
        <name>S-adenosyl-L-methionine</name>
        <dbReference type="ChEBI" id="CHEBI:59789"/>
        <label>2</label>
    </ligand>
</feature>
<dbReference type="SUPFAM" id="SSF102114">
    <property type="entry name" value="Radical SAM enzymes"/>
    <property type="match status" value="1"/>
</dbReference>
<dbReference type="GO" id="GO:0051989">
    <property type="term" value="F:coproporphyrinogen dehydrogenase activity"/>
    <property type="evidence" value="ECO:0007669"/>
    <property type="project" value="UniProtKB-EC"/>
</dbReference>
<keyword evidence="20" id="KW-1185">Reference proteome</keyword>
<keyword evidence="11 15" id="KW-0411">Iron-sulfur</keyword>
<evidence type="ECO:0000256" key="1">
    <source>
        <dbReference type="ARBA" id="ARBA00004496"/>
    </source>
</evidence>